<protein>
    <submittedName>
        <fullName evidence="2">JmjC domain-containing protein 8</fullName>
    </submittedName>
</protein>
<feature type="domain" description="JmjC" evidence="1">
    <location>
        <begin position="126"/>
        <end position="287"/>
    </location>
</feature>
<dbReference type="PANTHER" id="PTHR12480:SF21">
    <property type="entry name" value="JMJC DOMAIN-CONTAINING PROTEIN 8"/>
    <property type="match status" value="1"/>
</dbReference>
<dbReference type="InterPro" id="IPR003347">
    <property type="entry name" value="JmjC_dom"/>
</dbReference>
<gene>
    <name evidence="2" type="ORF">FVE85_1987</name>
</gene>
<dbReference type="InterPro" id="IPR041667">
    <property type="entry name" value="Cupin_8"/>
</dbReference>
<keyword evidence="3" id="KW-1185">Reference proteome</keyword>
<evidence type="ECO:0000259" key="1">
    <source>
        <dbReference type="PROSITE" id="PS51184"/>
    </source>
</evidence>
<organism evidence="2 3">
    <name type="scientific">Porphyridium purpureum</name>
    <name type="common">Red alga</name>
    <name type="synonym">Porphyridium cruentum</name>
    <dbReference type="NCBI Taxonomy" id="35688"/>
    <lineage>
        <taxon>Eukaryota</taxon>
        <taxon>Rhodophyta</taxon>
        <taxon>Bangiophyceae</taxon>
        <taxon>Porphyridiales</taxon>
        <taxon>Porphyridiaceae</taxon>
        <taxon>Porphyridium</taxon>
    </lineage>
</organism>
<accession>A0A5J4YY74</accession>
<comment type="caution">
    <text evidence="2">The sequence shown here is derived from an EMBL/GenBank/DDBJ whole genome shotgun (WGS) entry which is preliminary data.</text>
</comment>
<dbReference type="OMA" id="KEPHFHP"/>
<dbReference type="EMBL" id="VRMN01000003">
    <property type="protein sequence ID" value="KAA8495832.1"/>
    <property type="molecule type" value="Genomic_DNA"/>
</dbReference>
<dbReference type="Gene3D" id="2.60.120.650">
    <property type="entry name" value="Cupin"/>
    <property type="match status" value="1"/>
</dbReference>
<proteinExistence type="predicted"/>
<dbReference type="SUPFAM" id="SSF51197">
    <property type="entry name" value="Clavaminate synthase-like"/>
    <property type="match status" value="1"/>
</dbReference>
<dbReference type="GO" id="GO:0005634">
    <property type="term" value="C:nucleus"/>
    <property type="evidence" value="ECO:0007669"/>
    <property type="project" value="TreeGrafter"/>
</dbReference>
<reference evidence="3" key="1">
    <citation type="journal article" date="2019" name="Nat. Commun.">
        <title>Expansion of phycobilisome linker gene families in mesophilic red algae.</title>
        <authorList>
            <person name="Lee J."/>
            <person name="Kim D."/>
            <person name="Bhattacharya D."/>
            <person name="Yoon H.S."/>
        </authorList>
    </citation>
    <scope>NUCLEOTIDE SEQUENCE [LARGE SCALE GENOMIC DNA]</scope>
    <source>
        <strain evidence="3">CCMP 1328</strain>
    </source>
</reference>
<dbReference type="GO" id="GO:0000987">
    <property type="term" value="F:cis-regulatory region sequence-specific DNA binding"/>
    <property type="evidence" value="ECO:0007669"/>
    <property type="project" value="TreeGrafter"/>
</dbReference>
<dbReference type="OrthoDB" id="438164at2759"/>
<dbReference type="Pfam" id="PF13621">
    <property type="entry name" value="Cupin_8"/>
    <property type="match status" value="1"/>
</dbReference>
<dbReference type="AlphaFoldDB" id="A0A5J4YY74"/>
<dbReference type="Proteomes" id="UP000324585">
    <property type="component" value="Unassembled WGS sequence"/>
</dbReference>
<evidence type="ECO:0000313" key="2">
    <source>
        <dbReference type="EMBL" id="KAA8495832.1"/>
    </source>
</evidence>
<evidence type="ECO:0000313" key="3">
    <source>
        <dbReference type="Proteomes" id="UP000324585"/>
    </source>
</evidence>
<name>A0A5J4YY74_PORPP</name>
<sequence>MTDSWPVTEHGGWLKYDSEASGLCNLSRAPIEAFERIKDEPHIVELTLKFRNAAIKGLSTRHSLIRKYGDYRITLASSNTKSYRKKGSTLKEYIADMLKQRAGQQIQRPARRANETWYWFGDIDHQQWADLLGKYKLPREQLNTQSATLTYGIGGQFSGVPLHTHGAVFAETLYGRKRWFIMHPDVRPDFDGEIDTSYSWSLRQPGELRSRVCAPHPLADVLHDDTAAALDVCRVSAPAPSALPNEEKMARPVYVCTLAEGELLYVPAMWWHATLNLDETVFVSAFV</sequence>
<dbReference type="PROSITE" id="PS51184">
    <property type="entry name" value="JMJC"/>
    <property type="match status" value="1"/>
</dbReference>
<dbReference type="InterPro" id="IPR050910">
    <property type="entry name" value="JMJD6_ArgDemeth/LysHydrox"/>
</dbReference>
<dbReference type="PANTHER" id="PTHR12480">
    <property type="entry name" value="ARGININE DEMETHYLASE AND LYSYL-HYDROXYLASE JMJD"/>
    <property type="match status" value="1"/>
</dbReference>